<name>A0AA88D246_FICCA</name>
<dbReference type="Proteomes" id="UP001187192">
    <property type="component" value="Unassembled WGS sequence"/>
</dbReference>
<accession>A0AA88D246</accession>
<gene>
    <name evidence="2" type="ORF">TIFTF001_008883</name>
</gene>
<proteinExistence type="predicted"/>
<evidence type="ECO:0000313" key="2">
    <source>
        <dbReference type="EMBL" id="GMN39656.1"/>
    </source>
</evidence>
<evidence type="ECO:0000313" key="3">
    <source>
        <dbReference type="Proteomes" id="UP001187192"/>
    </source>
</evidence>
<feature type="compositionally biased region" description="Basic and acidic residues" evidence="1">
    <location>
        <begin position="314"/>
        <end position="324"/>
    </location>
</feature>
<keyword evidence="3" id="KW-1185">Reference proteome</keyword>
<feature type="region of interest" description="Disordered" evidence="1">
    <location>
        <begin position="293"/>
        <end position="381"/>
    </location>
</feature>
<feature type="region of interest" description="Disordered" evidence="1">
    <location>
        <begin position="236"/>
        <end position="275"/>
    </location>
</feature>
<comment type="caution">
    <text evidence="2">The sequence shown here is derived from an EMBL/GenBank/DDBJ whole genome shotgun (WGS) entry which is preliminary data.</text>
</comment>
<reference evidence="2" key="1">
    <citation type="submission" date="2023-07" db="EMBL/GenBank/DDBJ databases">
        <title>draft genome sequence of fig (Ficus carica).</title>
        <authorList>
            <person name="Takahashi T."/>
            <person name="Nishimura K."/>
        </authorList>
    </citation>
    <scope>NUCLEOTIDE SEQUENCE</scope>
</reference>
<organism evidence="2 3">
    <name type="scientific">Ficus carica</name>
    <name type="common">Common fig</name>
    <dbReference type="NCBI Taxonomy" id="3494"/>
    <lineage>
        <taxon>Eukaryota</taxon>
        <taxon>Viridiplantae</taxon>
        <taxon>Streptophyta</taxon>
        <taxon>Embryophyta</taxon>
        <taxon>Tracheophyta</taxon>
        <taxon>Spermatophyta</taxon>
        <taxon>Magnoliopsida</taxon>
        <taxon>eudicotyledons</taxon>
        <taxon>Gunneridae</taxon>
        <taxon>Pentapetalae</taxon>
        <taxon>rosids</taxon>
        <taxon>fabids</taxon>
        <taxon>Rosales</taxon>
        <taxon>Moraceae</taxon>
        <taxon>Ficeae</taxon>
        <taxon>Ficus</taxon>
    </lineage>
</organism>
<dbReference type="EMBL" id="BTGU01000009">
    <property type="protein sequence ID" value="GMN39656.1"/>
    <property type="molecule type" value="Genomic_DNA"/>
</dbReference>
<feature type="compositionally biased region" description="Basic and acidic residues" evidence="1">
    <location>
        <begin position="348"/>
        <end position="362"/>
    </location>
</feature>
<feature type="compositionally biased region" description="Polar residues" evidence="1">
    <location>
        <begin position="300"/>
        <end position="309"/>
    </location>
</feature>
<protein>
    <submittedName>
        <fullName evidence="2">Uncharacterized protein</fullName>
    </submittedName>
</protein>
<dbReference type="AlphaFoldDB" id="A0AA88D246"/>
<evidence type="ECO:0000256" key="1">
    <source>
        <dbReference type="SAM" id="MobiDB-lite"/>
    </source>
</evidence>
<sequence>MGLLLSPTIPHLPPSTACPVGPSSSPWTKWLLPWSMHLPLGEPTHGSHSSPHQYKPSPSIHTKHSDLLFKLACGLLALGNGGEDVFANARGEGRGGGGGVGRAARCSTHEAGPVRWRRCRGEWRTGLDCAPSTLSWVLQALPTYYCNTSHRHLPPLTLTGSVPTGAIDSNSIVPYTESGARGAIPTGLPNHIGCCCRSHVRHQHFGARRRASAFPATETHTCFPIDQSLAMDERGNQDFQDLDNPAPTGSQSTRRPLHQRSARAQRKPTQTEILTKNVRSLTEVVRALMDREAHNVQLPPAQSNRSNQEGLGRQQRDGNEDPSRVRSRSRHTQAIRTGAAEPLATARDNPDRDRGEAEDVRRNATSVFDPLGRPGIYQRIG</sequence>
<feature type="compositionally biased region" description="Basic residues" evidence="1">
    <location>
        <begin position="255"/>
        <end position="266"/>
    </location>
</feature>